<evidence type="ECO:0000256" key="1">
    <source>
        <dbReference type="SAM" id="MobiDB-lite"/>
    </source>
</evidence>
<comment type="caution">
    <text evidence="2">The sequence shown here is derived from an EMBL/GenBank/DDBJ whole genome shotgun (WGS) entry which is preliminary data.</text>
</comment>
<protein>
    <submittedName>
        <fullName evidence="2">Uncharacterized protein</fullName>
    </submittedName>
</protein>
<proteinExistence type="predicted"/>
<gene>
    <name evidence="2" type="ORF">ECRASSUSDP1_LOCUS2401</name>
</gene>
<evidence type="ECO:0000313" key="2">
    <source>
        <dbReference type="EMBL" id="CAI2361091.1"/>
    </source>
</evidence>
<name>A0AAD1U6N4_EUPCR</name>
<evidence type="ECO:0000313" key="3">
    <source>
        <dbReference type="Proteomes" id="UP001295684"/>
    </source>
</evidence>
<sequence>MSAHKDQKFPSLNTKLNFTFHNIADSTQQSTQRMQREETSKDNNQSTSILYHFNSVSQNLTFQGGSDVQSLYNGSEKMNAKYRHNGKVKSPLTTQTRMHFFSPKKLVVKEMKPRVRELEPKQKAFQTIFSPQYKLTDLLRDPAKPLQKKPNTKKMVLKKKSVLKSGYKAISFDMKMIPTRRGIQDLENDITRPNRIQSNDKIRDLCSYVQNIKKSKYEPQGAAKSRSPILLKNTFSPVMYRMYRAMKNRQKNLKQVTTPEVELTKIPKVAPKIPELDQTEGTKGNTTKKNKITPNDPFDDFTKQFMIQSKIGQVKLESESEGTQSKKGSNKILNKNGNCRTRNALSNPPPKSCQEWSVSKAINIMRTKKEVEENIEKKKINLLQLDFYSFFEMVSQGEEKFDFSDPRIIKLFNKYYERARIEIYKDRTKFRAKLMKARVNELKEYRKKHQIIELCYKNRGPLDYNHKSLYNKDRIDFVDIPSNKRIIDEYLDDVDEEELLKEEINAMKKGKRRVRVNKDES</sequence>
<dbReference type="EMBL" id="CAMPGE010002291">
    <property type="protein sequence ID" value="CAI2361091.1"/>
    <property type="molecule type" value="Genomic_DNA"/>
</dbReference>
<dbReference type="AlphaFoldDB" id="A0AAD1U6N4"/>
<reference evidence="2" key="1">
    <citation type="submission" date="2023-07" db="EMBL/GenBank/DDBJ databases">
        <authorList>
            <consortium name="AG Swart"/>
            <person name="Singh M."/>
            <person name="Singh A."/>
            <person name="Seah K."/>
            <person name="Emmerich C."/>
        </authorList>
    </citation>
    <scope>NUCLEOTIDE SEQUENCE</scope>
    <source>
        <strain evidence="2">DP1</strain>
    </source>
</reference>
<feature type="compositionally biased region" description="Polar residues" evidence="1">
    <location>
        <begin position="321"/>
        <end position="346"/>
    </location>
</feature>
<organism evidence="2 3">
    <name type="scientific">Euplotes crassus</name>
    <dbReference type="NCBI Taxonomy" id="5936"/>
    <lineage>
        <taxon>Eukaryota</taxon>
        <taxon>Sar</taxon>
        <taxon>Alveolata</taxon>
        <taxon>Ciliophora</taxon>
        <taxon>Intramacronucleata</taxon>
        <taxon>Spirotrichea</taxon>
        <taxon>Hypotrichia</taxon>
        <taxon>Euplotida</taxon>
        <taxon>Euplotidae</taxon>
        <taxon>Moneuplotes</taxon>
    </lineage>
</organism>
<dbReference type="Proteomes" id="UP001295684">
    <property type="component" value="Unassembled WGS sequence"/>
</dbReference>
<keyword evidence="3" id="KW-1185">Reference proteome</keyword>
<feature type="region of interest" description="Disordered" evidence="1">
    <location>
        <begin position="316"/>
        <end position="352"/>
    </location>
</feature>
<feature type="region of interest" description="Disordered" evidence="1">
    <location>
        <begin position="276"/>
        <end position="297"/>
    </location>
</feature>
<accession>A0AAD1U6N4</accession>